<dbReference type="InterPro" id="IPR011991">
    <property type="entry name" value="ArsR-like_HTH"/>
</dbReference>
<evidence type="ECO:0000313" key="5">
    <source>
        <dbReference type="EMBL" id="MTD33730.1"/>
    </source>
</evidence>
<dbReference type="PROSITE" id="PS50987">
    <property type="entry name" value="HTH_ARSR_2"/>
    <property type="match status" value="1"/>
</dbReference>
<comment type="caution">
    <text evidence="5">The sequence shown here is derived from an EMBL/GenBank/DDBJ whole genome shotgun (WGS) entry which is preliminary data.</text>
</comment>
<dbReference type="GO" id="GO:0003700">
    <property type="term" value="F:DNA-binding transcription factor activity"/>
    <property type="evidence" value="ECO:0007669"/>
    <property type="project" value="InterPro"/>
</dbReference>
<evidence type="ECO:0000313" key="6">
    <source>
        <dbReference type="Proteomes" id="UP000446658"/>
    </source>
</evidence>
<dbReference type="PANTHER" id="PTHR43132:SF2">
    <property type="entry name" value="ARSENICAL RESISTANCE OPERON REPRESSOR ARSR-RELATED"/>
    <property type="match status" value="1"/>
</dbReference>
<organism evidence="5 6">
    <name type="scientific">Paludibacterium denitrificans</name>
    <dbReference type="NCBI Taxonomy" id="2675226"/>
    <lineage>
        <taxon>Bacteria</taxon>
        <taxon>Pseudomonadati</taxon>
        <taxon>Pseudomonadota</taxon>
        <taxon>Betaproteobacteria</taxon>
        <taxon>Neisseriales</taxon>
        <taxon>Chromobacteriaceae</taxon>
        <taxon>Paludibacterium</taxon>
    </lineage>
</organism>
<dbReference type="AlphaFoldDB" id="A0A844GEI4"/>
<dbReference type="Pfam" id="PF12840">
    <property type="entry name" value="HTH_20"/>
    <property type="match status" value="1"/>
</dbReference>
<proteinExistence type="predicted"/>
<dbReference type="SUPFAM" id="SSF46785">
    <property type="entry name" value="Winged helix' DNA-binding domain"/>
    <property type="match status" value="1"/>
</dbReference>
<dbReference type="InterPro" id="IPR036388">
    <property type="entry name" value="WH-like_DNA-bd_sf"/>
</dbReference>
<protein>
    <submittedName>
        <fullName evidence="5">Metalloregulator ArsR/SmtB family transcription factor</fullName>
    </submittedName>
</protein>
<reference evidence="5 6" key="1">
    <citation type="submission" date="2019-11" db="EMBL/GenBank/DDBJ databases">
        <title>Draft genome sequence of Paludibacterium sp. dN18-1.</title>
        <authorList>
            <person name="Im W.-T."/>
        </authorList>
    </citation>
    <scope>NUCLEOTIDE SEQUENCE [LARGE SCALE GENOMIC DNA]</scope>
    <source>
        <strain evidence="6">dN 18-1</strain>
    </source>
</reference>
<dbReference type="Proteomes" id="UP000446658">
    <property type="component" value="Unassembled WGS sequence"/>
</dbReference>
<evidence type="ECO:0000256" key="1">
    <source>
        <dbReference type="ARBA" id="ARBA00023015"/>
    </source>
</evidence>
<keyword evidence="6" id="KW-1185">Reference proteome</keyword>
<dbReference type="Gene3D" id="1.10.10.10">
    <property type="entry name" value="Winged helix-like DNA-binding domain superfamily/Winged helix DNA-binding domain"/>
    <property type="match status" value="1"/>
</dbReference>
<dbReference type="InterPro" id="IPR051011">
    <property type="entry name" value="Metal_resp_trans_reg"/>
</dbReference>
<name>A0A844GEI4_9NEIS</name>
<sequence length="114" mass="12629">MWKYGNEKCRHPTRCPARETRLSIYRLLVQQGPEGLAVGQIGERLSVANATLSFHLKELSRAGLLQARQEGRFIYYSANYDQMTGLLGYLTENCCRGEPCEAGAAVPACDGTCQ</sequence>
<feature type="domain" description="HTH arsR-type" evidence="4">
    <location>
        <begin position="1"/>
        <end position="98"/>
    </location>
</feature>
<dbReference type="SMART" id="SM00418">
    <property type="entry name" value="HTH_ARSR"/>
    <property type="match status" value="1"/>
</dbReference>
<evidence type="ECO:0000256" key="3">
    <source>
        <dbReference type="ARBA" id="ARBA00023163"/>
    </source>
</evidence>
<dbReference type="PRINTS" id="PR00778">
    <property type="entry name" value="HTHARSR"/>
</dbReference>
<dbReference type="EMBL" id="WLYX01000001">
    <property type="protein sequence ID" value="MTD33730.1"/>
    <property type="molecule type" value="Genomic_DNA"/>
</dbReference>
<evidence type="ECO:0000256" key="2">
    <source>
        <dbReference type="ARBA" id="ARBA00023125"/>
    </source>
</evidence>
<evidence type="ECO:0000259" key="4">
    <source>
        <dbReference type="PROSITE" id="PS50987"/>
    </source>
</evidence>
<dbReference type="InterPro" id="IPR036390">
    <property type="entry name" value="WH_DNA-bd_sf"/>
</dbReference>
<dbReference type="GO" id="GO:0003677">
    <property type="term" value="F:DNA binding"/>
    <property type="evidence" value="ECO:0007669"/>
    <property type="project" value="UniProtKB-KW"/>
</dbReference>
<keyword evidence="2" id="KW-0238">DNA-binding</keyword>
<dbReference type="InterPro" id="IPR001845">
    <property type="entry name" value="HTH_ArsR_DNA-bd_dom"/>
</dbReference>
<gene>
    <name evidence="5" type="ORF">GKE73_13835</name>
</gene>
<accession>A0A844GEI4</accession>
<dbReference type="NCBIfam" id="NF033788">
    <property type="entry name" value="HTH_metalloreg"/>
    <property type="match status" value="1"/>
</dbReference>
<dbReference type="CDD" id="cd00090">
    <property type="entry name" value="HTH_ARSR"/>
    <property type="match status" value="1"/>
</dbReference>
<keyword evidence="3" id="KW-0804">Transcription</keyword>
<keyword evidence="1" id="KW-0805">Transcription regulation</keyword>
<dbReference type="PANTHER" id="PTHR43132">
    <property type="entry name" value="ARSENICAL RESISTANCE OPERON REPRESSOR ARSR-RELATED"/>
    <property type="match status" value="1"/>
</dbReference>